<gene>
    <name evidence="7" type="ORF">IQ266_07850</name>
</gene>
<feature type="domain" description="Peptidase S54 rhomboid" evidence="6">
    <location>
        <begin position="59"/>
        <end position="208"/>
    </location>
</feature>
<reference evidence="7" key="1">
    <citation type="submission" date="2020-10" db="EMBL/GenBank/DDBJ databases">
        <authorList>
            <person name="Castelo-Branco R."/>
            <person name="Eusebio N."/>
            <person name="Adriana R."/>
            <person name="Vieira A."/>
            <person name="Brugerolle De Fraissinette N."/>
            <person name="Rezende De Castro R."/>
            <person name="Schneider M.P."/>
            <person name="Vasconcelos V."/>
            <person name="Leao P.N."/>
        </authorList>
    </citation>
    <scope>NUCLEOTIDE SEQUENCE</scope>
    <source>
        <strain evidence="7">LEGE 11480</strain>
    </source>
</reference>
<comment type="subcellular location">
    <subcellularLocation>
        <location evidence="1">Membrane</location>
        <topology evidence="1">Multi-pass membrane protein</topology>
    </subcellularLocation>
</comment>
<dbReference type="RefSeq" id="WP_264324459.1">
    <property type="nucleotide sequence ID" value="NZ_JADEXQ010000019.1"/>
</dbReference>
<feature type="transmembrane region" description="Helical" evidence="5">
    <location>
        <begin position="94"/>
        <end position="112"/>
    </location>
</feature>
<dbReference type="Gene3D" id="1.20.1540.10">
    <property type="entry name" value="Rhomboid-like"/>
    <property type="match status" value="1"/>
</dbReference>
<dbReference type="GO" id="GO:0004252">
    <property type="term" value="F:serine-type endopeptidase activity"/>
    <property type="evidence" value="ECO:0007669"/>
    <property type="project" value="InterPro"/>
</dbReference>
<evidence type="ECO:0000256" key="5">
    <source>
        <dbReference type="SAM" id="Phobius"/>
    </source>
</evidence>
<evidence type="ECO:0000256" key="3">
    <source>
        <dbReference type="ARBA" id="ARBA00022989"/>
    </source>
</evidence>
<dbReference type="GO" id="GO:0016020">
    <property type="term" value="C:membrane"/>
    <property type="evidence" value="ECO:0007669"/>
    <property type="project" value="UniProtKB-SubCell"/>
</dbReference>
<keyword evidence="3 5" id="KW-1133">Transmembrane helix</keyword>
<dbReference type="SUPFAM" id="SSF144091">
    <property type="entry name" value="Rhomboid-like"/>
    <property type="match status" value="1"/>
</dbReference>
<accession>A0A928Z1S0</accession>
<dbReference type="EMBL" id="JADEXQ010000019">
    <property type="protein sequence ID" value="MBE9029641.1"/>
    <property type="molecule type" value="Genomic_DNA"/>
</dbReference>
<evidence type="ECO:0000256" key="4">
    <source>
        <dbReference type="ARBA" id="ARBA00023136"/>
    </source>
</evidence>
<evidence type="ECO:0000259" key="6">
    <source>
        <dbReference type="Pfam" id="PF01694"/>
    </source>
</evidence>
<name>A0A928Z1S0_9CYAN</name>
<keyword evidence="4 5" id="KW-0472">Membrane</keyword>
<dbReference type="Proteomes" id="UP000625316">
    <property type="component" value="Unassembled WGS sequence"/>
</dbReference>
<sequence>MNGFFTAQSFQDWFIQARLLFDLLVMTWVVAVVDLAISPRLITHLGALKPRKIIGLPGIISSAFLHGNWQHLTGNTAYYLIFGGMIVVRDARDFPIVSLMGALIPGILLWLFGRHNGYVGASGVIFAYIGFVVSLIYFYRDPLALMFFVAMVLSLFFGDLIIFPALSGEQKWVFGRTLWGLFPSVNGRIAWEAHLLGFIGGIWIAWRLNDLHTFFKPIFAWWQTTWNTLLN</sequence>
<keyword evidence="7" id="KW-0378">Hydrolase</keyword>
<proteinExistence type="predicted"/>
<feature type="transmembrane region" description="Helical" evidence="5">
    <location>
        <begin position="20"/>
        <end position="42"/>
    </location>
</feature>
<protein>
    <submittedName>
        <fullName evidence="7">Rhomboid family intramembrane serine protease</fullName>
    </submittedName>
</protein>
<keyword evidence="2 5" id="KW-0812">Transmembrane</keyword>
<dbReference type="Pfam" id="PF01694">
    <property type="entry name" value="Rhomboid"/>
    <property type="match status" value="1"/>
</dbReference>
<evidence type="ECO:0000313" key="8">
    <source>
        <dbReference type="Proteomes" id="UP000625316"/>
    </source>
</evidence>
<evidence type="ECO:0000313" key="7">
    <source>
        <dbReference type="EMBL" id="MBE9029641.1"/>
    </source>
</evidence>
<dbReference type="GO" id="GO:0006508">
    <property type="term" value="P:proteolysis"/>
    <property type="evidence" value="ECO:0007669"/>
    <property type="project" value="UniProtKB-KW"/>
</dbReference>
<dbReference type="InterPro" id="IPR035952">
    <property type="entry name" value="Rhomboid-like_sf"/>
</dbReference>
<keyword evidence="8" id="KW-1185">Reference proteome</keyword>
<keyword evidence="7" id="KW-0645">Protease</keyword>
<evidence type="ECO:0000256" key="1">
    <source>
        <dbReference type="ARBA" id="ARBA00004141"/>
    </source>
</evidence>
<feature type="transmembrane region" description="Helical" evidence="5">
    <location>
        <begin position="145"/>
        <end position="168"/>
    </location>
</feature>
<feature type="transmembrane region" description="Helical" evidence="5">
    <location>
        <begin position="118"/>
        <end position="138"/>
    </location>
</feature>
<organism evidence="7 8">
    <name type="scientific">Romeriopsis navalis LEGE 11480</name>
    <dbReference type="NCBI Taxonomy" id="2777977"/>
    <lineage>
        <taxon>Bacteria</taxon>
        <taxon>Bacillati</taxon>
        <taxon>Cyanobacteriota</taxon>
        <taxon>Cyanophyceae</taxon>
        <taxon>Leptolyngbyales</taxon>
        <taxon>Leptolyngbyaceae</taxon>
        <taxon>Romeriopsis</taxon>
        <taxon>Romeriopsis navalis</taxon>
    </lineage>
</organism>
<comment type="caution">
    <text evidence="7">The sequence shown here is derived from an EMBL/GenBank/DDBJ whole genome shotgun (WGS) entry which is preliminary data.</text>
</comment>
<dbReference type="InterPro" id="IPR022764">
    <property type="entry name" value="Peptidase_S54_rhomboid_dom"/>
</dbReference>
<feature type="transmembrane region" description="Helical" evidence="5">
    <location>
        <begin position="188"/>
        <end position="206"/>
    </location>
</feature>
<evidence type="ECO:0000256" key="2">
    <source>
        <dbReference type="ARBA" id="ARBA00022692"/>
    </source>
</evidence>
<dbReference type="AlphaFoldDB" id="A0A928Z1S0"/>